<evidence type="ECO:0000256" key="5">
    <source>
        <dbReference type="ARBA" id="ARBA00023136"/>
    </source>
</evidence>
<sequence>MDYNIIIAFVIATTALALSPGPDNIYVLTQSMVYGKKYGYVTAAGLVSGCLVHTTLMAFGVSILIKNNPNLFFTIKFLGALYLFYLAFQVYKSDFSLDLAKGIGPRKGFWKLFGRGFVMNVLNPKVTLFFLAFFPTFLFSSFLNVIIQFYALGLLFMAIAFVVFCGIAYFSGSLANYLSKHSKATGILKWVQITVLVGIAVYILFLDN</sequence>
<feature type="transmembrane region" description="Helical" evidence="6">
    <location>
        <begin position="126"/>
        <end position="147"/>
    </location>
</feature>
<keyword evidence="2" id="KW-1003">Cell membrane</keyword>
<dbReference type="InterPro" id="IPR001123">
    <property type="entry name" value="LeuE-type"/>
</dbReference>
<dbReference type="PANTHER" id="PTHR30086:SF20">
    <property type="entry name" value="ARGININE EXPORTER PROTEIN ARGO-RELATED"/>
    <property type="match status" value="1"/>
</dbReference>
<reference evidence="7" key="1">
    <citation type="submission" date="2023-02" db="EMBL/GenBank/DDBJ databases">
        <title>Genome of Flavobacteriaceae gen. nov. sp. strain F89.</title>
        <authorList>
            <person name="Wang Y."/>
        </authorList>
    </citation>
    <scope>NUCLEOTIDE SEQUENCE</scope>
    <source>
        <strain evidence="7">F89</strain>
    </source>
</reference>
<organism evidence="7 8">
    <name type="scientific">Cerina litoralis</name>
    <dbReference type="NCBI Taxonomy" id="2874477"/>
    <lineage>
        <taxon>Bacteria</taxon>
        <taxon>Pseudomonadati</taxon>
        <taxon>Bacteroidota</taxon>
        <taxon>Flavobacteriia</taxon>
        <taxon>Flavobacteriales</taxon>
        <taxon>Flavobacteriaceae</taxon>
        <taxon>Cerina</taxon>
    </lineage>
</organism>
<keyword evidence="5 6" id="KW-0472">Membrane</keyword>
<evidence type="ECO:0000313" key="8">
    <source>
        <dbReference type="Proteomes" id="UP001200642"/>
    </source>
</evidence>
<dbReference type="AlphaFoldDB" id="A0AAE3EX69"/>
<dbReference type="Pfam" id="PF01810">
    <property type="entry name" value="LysE"/>
    <property type="match status" value="1"/>
</dbReference>
<comment type="caution">
    <text evidence="7">The sequence shown here is derived from an EMBL/GenBank/DDBJ whole genome shotgun (WGS) entry which is preliminary data.</text>
</comment>
<feature type="transmembrane region" description="Helical" evidence="6">
    <location>
        <begin position="187"/>
        <end position="206"/>
    </location>
</feature>
<keyword evidence="4 6" id="KW-1133">Transmembrane helix</keyword>
<evidence type="ECO:0000256" key="6">
    <source>
        <dbReference type="SAM" id="Phobius"/>
    </source>
</evidence>
<dbReference type="EMBL" id="JAIRBC010000020">
    <property type="protein sequence ID" value="MCG2461769.1"/>
    <property type="molecule type" value="Genomic_DNA"/>
</dbReference>
<evidence type="ECO:0000256" key="2">
    <source>
        <dbReference type="ARBA" id="ARBA00022475"/>
    </source>
</evidence>
<feature type="transmembrane region" description="Helical" evidence="6">
    <location>
        <begin position="71"/>
        <end position="91"/>
    </location>
</feature>
<feature type="transmembrane region" description="Helical" evidence="6">
    <location>
        <begin position="154"/>
        <end position="175"/>
    </location>
</feature>
<evidence type="ECO:0000256" key="4">
    <source>
        <dbReference type="ARBA" id="ARBA00022989"/>
    </source>
</evidence>
<feature type="transmembrane region" description="Helical" evidence="6">
    <location>
        <begin position="41"/>
        <end position="64"/>
    </location>
</feature>
<evidence type="ECO:0000256" key="3">
    <source>
        <dbReference type="ARBA" id="ARBA00022692"/>
    </source>
</evidence>
<keyword evidence="3 6" id="KW-0812">Transmembrane</keyword>
<dbReference type="PIRSF" id="PIRSF006324">
    <property type="entry name" value="LeuE"/>
    <property type="match status" value="1"/>
</dbReference>
<gene>
    <name evidence="7" type="ORF">K8352_13505</name>
</gene>
<dbReference type="RefSeq" id="WP_317902911.1">
    <property type="nucleotide sequence ID" value="NZ_JAIRBC010000020.1"/>
</dbReference>
<proteinExistence type="predicted"/>
<dbReference type="Proteomes" id="UP001200642">
    <property type="component" value="Unassembled WGS sequence"/>
</dbReference>
<accession>A0AAE3EX69</accession>
<dbReference type="GO" id="GO:0005886">
    <property type="term" value="C:plasma membrane"/>
    <property type="evidence" value="ECO:0007669"/>
    <property type="project" value="UniProtKB-SubCell"/>
</dbReference>
<protein>
    <submittedName>
        <fullName evidence="7">LysE family translocator</fullName>
    </submittedName>
</protein>
<evidence type="ECO:0000256" key="1">
    <source>
        <dbReference type="ARBA" id="ARBA00004651"/>
    </source>
</evidence>
<evidence type="ECO:0000313" key="7">
    <source>
        <dbReference type="EMBL" id="MCG2461769.1"/>
    </source>
</evidence>
<dbReference type="GO" id="GO:0015171">
    <property type="term" value="F:amino acid transmembrane transporter activity"/>
    <property type="evidence" value="ECO:0007669"/>
    <property type="project" value="TreeGrafter"/>
</dbReference>
<dbReference type="PANTHER" id="PTHR30086">
    <property type="entry name" value="ARGININE EXPORTER PROTEIN ARGO"/>
    <property type="match status" value="1"/>
</dbReference>
<keyword evidence="8" id="KW-1185">Reference proteome</keyword>
<name>A0AAE3EX69_9FLAO</name>
<comment type="subcellular location">
    <subcellularLocation>
        <location evidence="1">Cell membrane</location>
        <topology evidence="1">Multi-pass membrane protein</topology>
    </subcellularLocation>
</comment>